<proteinExistence type="predicted"/>
<dbReference type="InterPro" id="IPR005134">
    <property type="entry name" value="UPF0114"/>
</dbReference>
<organism evidence="2">
    <name type="scientific">bacterium 19PA01SH03</name>
    <dbReference type="NCBI Taxonomy" id="2920705"/>
    <lineage>
        <taxon>Bacteria</taxon>
    </lineage>
</organism>
<feature type="transmembrane region" description="Helical" evidence="1">
    <location>
        <begin position="65"/>
        <end position="84"/>
    </location>
</feature>
<gene>
    <name evidence="2" type="ORF">MRN70_09230</name>
</gene>
<accession>A0AAU6SRK0</accession>
<keyword evidence="1" id="KW-1133">Transmembrane helix</keyword>
<feature type="transmembrane region" description="Helical" evidence="1">
    <location>
        <begin position="105"/>
        <end position="123"/>
    </location>
</feature>
<reference evidence="2" key="1">
    <citation type="submission" date="2022-03" db="EMBL/GenBank/DDBJ databases">
        <title>Sea Food Isolates.</title>
        <authorList>
            <person name="Li c."/>
        </authorList>
    </citation>
    <scope>NUCLEOTIDE SEQUENCE</scope>
    <source>
        <strain evidence="2">19PA01SH03</strain>
    </source>
</reference>
<sequence>MDRLFGSSRFLVLAVIVTSFVAAVILYLVVLSIMFGIVSNLWGGIPSGVTQGKMLAVRLLKVLDISLIAITFQIIAASLYRLFIRPSALEASPFLSALAIRNFHDLKITLLQVAVVIMIILFLEHLVEVGASIETLYLGAGMSMVIAAAIWAWKSMK</sequence>
<feature type="transmembrane region" description="Helical" evidence="1">
    <location>
        <begin position="135"/>
        <end position="153"/>
    </location>
</feature>
<dbReference type="Pfam" id="PF03350">
    <property type="entry name" value="UPF0114"/>
    <property type="match status" value="1"/>
</dbReference>
<protein>
    <submittedName>
        <fullName evidence="2">YqhA family protein</fullName>
    </submittedName>
</protein>
<dbReference type="AlphaFoldDB" id="A0AAU6SRK0"/>
<feature type="transmembrane region" description="Helical" evidence="1">
    <location>
        <begin position="12"/>
        <end position="45"/>
    </location>
</feature>
<keyword evidence="1" id="KW-0472">Membrane</keyword>
<dbReference type="EMBL" id="CP095338">
    <property type="protein sequence ID" value="XAG22596.1"/>
    <property type="molecule type" value="Genomic_DNA"/>
</dbReference>
<name>A0AAU6SRK0_UNCXX</name>
<evidence type="ECO:0000256" key="1">
    <source>
        <dbReference type="SAM" id="Phobius"/>
    </source>
</evidence>
<evidence type="ECO:0000313" key="2">
    <source>
        <dbReference type="EMBL" id="XAG22596.1"/>
    </source>
</evidence>
<keyword evidence="1" id="KW-0812">Transmembrane</keyword>